<comment type="caution">
    <text evidence="3">The sequence shown here is derived from an EMBL/GenBank/DDBJ whole genome shotgun (WGS) entry which is preliminary data.</text>
</comment>
<sequence length="177" mass="18183">MKLNKLIMIGAVAIVSNAAQANNSIEDKLSQSVSKTATLTQQTKAEFGAYKVEPALQLVPASIADTKNVVAAKGAMSVVTGNSSDIVSKGSVVRNTLTNELTTLTGNIIVLLAKDADASAVAAQAGMRVVSVFPGTDLVVFGAIPGNDLVDAFNSLNKSSLALSSKVEVTDTLFTAQ</sequence>
<dbReference type="EMBL" id="QUOT01000001">
    <property type="protein sequence ID" value="REL30866.1"/>
    <property type="molecule type" value="Genomic_DNA"/>
</dbReference>
<reference evidence="4" key="1">
    <citation type="submission" date="2018-08" db="EMBL/GenBank/DDBJ databases">
        <title>Thalassotalea euphylliae genome.</title>
        <authorList>
            <person name="Summers S."/>
            <person name="Rice S.A."/>
            <person name="Freckelton M.L."/>
            <person name="Nedved B.T."/>
            <person name="Hadfield M.G."/>
        </authorList>
    </citation>
    <scope>NUCLEOTIDE SEQUENCE [LARGE SCALE GENOMIC DNA]</scope>
    <source>
        <strain evidence="4">H3</strain>
    </source>
</reference>
<dbReference type="Pfam" id="PF18492">
    <property type="entry name" value="ORF_2_N"/>
    <property type="match status" value="1"/>
</dbReference>
<protein>
    <recommendedName>
        <fullName evidence="2">ASP external chaperone domain-containing protein</fullName>
    </recommendedName>
</protein>
<dbReference type="AlphaFoldDB" id="A0A3E0U1N3"/>
<dbReference type="InterPro" id="IPR040536">
    <property type="entry name" value="ASPCH"/>
</dbReference>
<evidence type="ECO:0000259" key="2">
    <source>
        <dbReference type="Pfam" id="PF18492"/>
    </source>
</evidence>
<gene>
    <name evidence="3" type="ORF">DXX94_09110</name>
</gene>
<name>A0A3E0U1N3_9GAMM</name>
<organism evidence="3 4">
    <name type="scientific">Thalassotalea euphylliae</name>
    <dbReference type="NCBI Taxonomy" id="1655234"/>
    <lineage>
        <taxon>Bacteria</taxon>
        <taxon>Pseudomonadati</taxon>
        <taxon>Pseudomonadota</taxon>
        <taxon>Gammaproteobacteria</taxon>
        <taxon>Alteromonadales</taxon>
        <taxon>Colwelliaceae</taxon>
        <taxon>Thalassotalea</taxon>
    </lineage>
</organism>
<evidence type="ECO:0000313" key="3">
    <source>
        <dbReference type="EMBL" id="REL30866.1"/>
    </source>
</evidence>
<proteinExistence type="predicted"/>
<keyword evidence="4" id="KW-1185">Reference proteome</keyword>
<feature type="domain" description="ASP external chaperone" evidence="2">
    <location>
        <begin position="83"/>
        <end position="169"/>
    </location>
</feature>
<feature type="chain" id="PRO_5017720174" description="ASP external chaperone domain-containing protein" evidence="1">
    <location>
        <begin position="22"/>
        <end position="177"/>
    </location>
</feature>
<dbReference type="Proteomes" id="UP000256899">
    <property type="component" value="Unassembled WGS sequence"/>
</dbReference>
<dbReference type="RefSeq" id="WP_116015329.1">
    <property type="nucleotide sequence ID" value="NZ_QUOT01000001.1"/>
</dbReference>
<accession>A0A3E0U1N3</accession>
<feature type="signal peptide" evidence="1">
    <location>
        <begin position="1"/>
        <end position="21"/>
    </location>
</feature>
<keyword evidence="1" id="KW-0732">Signal</keyword>
<evidence type="ECO:0000256" key="1">
    <source>
        <dbReference type="SAM" id="SignalP"/>
    </source>
</evidence>
<evidence type="ECO:0000313" key="4">
    <source>
        <dbReference type="Proteomes" id="UP000256899"/>
    </source>
</evidence>